<feature type="domain" description="Domain of unknown function DB" evidence="2">
    <location>
        <begin position="468"/>
        <end position="566"/>
    </location>
</feature>
<evidence type="ECO:0000313" key="4">
    <source>
        <dbReference type="WBParaSite" id="ACRNAN_scaffold2150.g21442.t1"/>
    </source>
</evidence>
<accession>A0A914DAT0</accession>
<dbReference type="Proteomes" id="UP000887540">
    <property type="component" value="Unplaced"/>
</dbReference>
<feature type="compositionally biased region" description="Basic residues" evidence="1">
    <location>
        <begin position="127"/>
        <end position="137"/>
    </location>
</feature>
<keyword evidence="3" id="KW-1185">Reference proteome</keyword>
<dbReference type="PANTHER" id="PTHR21679">
    <property type="entry name" value="DOMAIN OF UNKNOWN FUNCTION DB DOMAIN-CONTAINING PROTEIN-RELATED"/>
    <property type="match status" value="1"/>
</dbReference>
<dbReference type="InterPro" id="IPR002602">
    <property type="entry name" value="DB"/>
</dbReference>
<evidence type="ECO:0000313" key="3">
    <source>
        <dbReference type="Proteomes" id="UP000887540"/>
    </source>
</evidence>
<protein>
    <recommendedName>
        <fullName evidence="2">Domain of unknown function DB domain-containing protein</fullName>
    </recommendedName>
</protein>
<feature type="compositionally biased region" description="Polar residues" evidence="1">
    <location>
        <begin position="331"/>
        <end position="344"/>
    </location>
</feature>
<dbReference type="PANTHER" id="PTHR21679:SF5">
    <property type="entry name" value="DOMAIN OF UNKNOWN FUNCTION DB DOMAIN-CONTAINING PROTEIN"/>
    <property type="match status" value="1"/>
</dbReference>
<dbReference type="AlphaFoldDB" id="A0A914DAT0"/>
<feature type="compositionally biased region" description="Low complexity" evidence="1">
    <location>
        <begin position="174"/>
        <end position="187"/>
    </location>
</feature>
<organism evidence="3 4">
    <name type="scientific">Acrobeloides nanus</name>
    <dbReference type="NCBI Taxonomy" id="290746"/>
    <lineage>
        <taxon>Eukaryota</taxon>
        <taxon>Metazoa</taxon>
        <taxon>Ecdysozoa</taxon>
        <taxon>Nematoda</taxon>
        <taxon>Chromadorea</taxon>
        <taxon>Rhabditida</taxon>
        <taxon>Tylenchina</taxon>
        <taxon>Cephalobomorpha</taxon>
        <taxon>Cephaloboidea</taxon>
        <taxon>Cephalobidae</taxon>
        <taxon>Acrobeloides</taxon>
    </lineage>
</organism>
<feature type="region of interest" description="Disordered" evidence="1">
    <location>
        <begin position="331"/>
        <end position="365"/>
    </location>
</feature>
<proteinExistence type="predicted"/>
<evidence type="ECO:0000256" key="1">
    <source>
        <dbReference type="SAM" id="MobiDB-lite"/>
    </source>
</evidence>
<feature type="region of interest" description="Disordered" evidence="1">
    <location>
        <begin position="110"/>
        <end position="188"/>
    </location>
</feature>
<dbReference type="Pfam" id="PF01682">
    <property type="entry name" value="DB"/>
    <property type="match status" value="1"/>
</dbReference>
<sequence>MRPFGSIGMPLPPPRGGRLGGGAPVPPVDVDTDIKPGVEEVTSIPMQTPFPTLIPPPKQITQHTTPAYVLPLGFTTNPVIPWGTSPQTPSIGENIEGPGESVDVEVRHLPGGAVDGYARKNSGRENKGKKKKRKNKALRPPAFPDGKLELVEFGEENEEETTSDQTEVQPAFIPPSGSLPEPSLPAQVSPPPVIHPPSIAPTEPTIIDQEELLRTEGPPIFNGPLPPAIAPSAHIPPGATDFGQGGIAWQGTLWRRDLPEPTSEKPAGGLNFVIRPHEEKETKAGASDRTTMPFKEVSGRGLGSWKVAIVPSGYKSMSGQGESTSLVSQNLATGMNSNGGQNQKNKTRHRHLPDSGRPHRPNSGKAHIIDARNRTEIEQLIHNEKFNRLINSLFSNNTISRFTVAPIKNFSTPKAKAPGPFLTTFTSMPILVESSTTIILPISKKCGQPPDFIPCLPYEQANSRLLNCCQRKNMPAGCLELCRYDITQKEIKKAFDAGKCGLLNVAPFLDCASGGNNNLECCRHRGVSQKSGPQCEVFCNPAGGFGALGLQHLACQNVIGDLLQCHHSGLRP</sequence>
<feature type="compositionally biased region" description="Acidic residues" evidence="1">
    <location>
        <begin position="152"/>
        <end position="162"/>
    </location>
</feature>
<dbReference type="WBParaSite" id="ACRNAN_scaffold2150.g21442.t1">
    <property type="protein sequence ID" value="ACRNAN_scaffold2150.g21442.t1"/>
    <property type="gene ID" value="ACRNAN_scaffold2150.g21442"/>
</dbReference>
<evidence type="ECO:0000259" key="2">
    <source>
        <dbReference type="Pfam" id="PF01682"/>
    </source>
</evidence>
<feature type="region of interest" description="Disordered" evidence="1">
    <location>
        <begin position="1"/>
        <end position="24"/>
    </location>
</feature>
<name>A0A914DAT0_9BILA</name>
<reference evidence="4" key="1">
    <citation type="submission" date="2022-11" db="UniProtKB">
        <authorList>
            <consortium name="WormBaseParasite"/>
        </authorList>
    </citation>
    <scope>IDENTIFICATION</scope>
</reference>